<dbReference type="PANTHER" id="PTHR42929">
    <property type="entry name" value="INNER MEMBRANE ABC TRANSPORTER PERMEASE PROTEIN YDCU-RELATED-RELATED"/>
    <property type="match status" value="1"/>
</dbReference>
<keyword evidence="7 8" id="KW-0472">Membrane</keyword>
<organism evidence="10 11">
    <name type="scientific">Ancylobacter defluvii</name>
    <dbReference type="NCBI Taxonomy" id="1282440"/>
    <lineage>
        <taxon>Bacteria</taxon>
        <taxon>Pseudomonadati</taxon>
        <taxon>Pseudomonadota</taxon>
        <taxon>Alphaproteobacteria</taxon>
        <taxon>Hyphomicrobiales</taxon>
        <taxon>Xanthobacteraceae</taxon>
        <taxon>Ancylobacter</taxon>
    </lineage>
</organism>
<keyword evidence="6 8" id="KW-1133">Transmembrane helix</keyword>
<reference evidence="10" key="1">
    <citation type="journal article" date="2014" name="Int. J. Syst. Evol. Microbiol.">
        <title>Complete genome sequence of Corynebacterium casei LMG S-19264T (=DSM 44701T), isolated from a smear-ripened cheese.</title>
        <authorList>
            <consortium name="US DOE Joint Genome Institute (JGI-PGF)"/>
            <person name="Walter F."/>
            <person name="Albersmeier A."/>
            <person name="Kalinowski J."/>
            <person name="Ruckert C."/>
        </authorList>
    </citation>
    <scope>NUCLEOTIDE SEQUENCE</scope>
    <source>
        <strain evidence="10">VKM B-2789</strain>
    </source>
</reference>
<sequence length="414" mass="45178">MDMMAAGETGDLRASLRRAERARTLRGLGLALPLILFTLVFFVLPIAGMLVKSVQNGPMPDIMPETSALLQAWRSSEPRGVPDEAVFAAFAGELRTASQNRTLPELATRLNFENAGYRSLLMATARRLPDAPVGSWRDTLVGLNPQWGEVAIWAAMGRASPRLTEGYLLAALDHRRDDNDHIQATDASRAVYVTSLLRTLEISAIVTLLCLVLAYPLAYRLATLPESTANLLMILVLLPFWTSLLVRTASWLVILQREGPLNQALQWLGLIDQPLELAFNRPGVIIAMTHVLLPFMVLPIYSVMKGIPSNYMRAATSLGAPFFTAFRRVYFPLSLPGVTAGCLLVFILAIGYYITPLLIGGANDQMVSALIAFLTLQTLNWGLAAALGAVLLVITIALYFIYTRVVGTDGVKLG</sequence>
<dbReference type="SUPFAM" id="SSF161098">
    <property type="entry name" value="MetI-like"/>
    <property type="match status" value="1"/>
</dbReference>
<dbReference type="Proteomes" id="UP001143330">
    <property type="component" value="Unassembled WGS sequence"/>
</dbReference>
<protein>
    <submittedName>
        <fullName evidence="10">Polyamine ABC transporter substrate-binding protein</fullName>
    </submittedName>
</protein>
<comment type="similarity">
    <text evidence="2">Belongs to the binding-protein-dependent transport system permease family. CysTW subfamily.</text>
</comment>
<feature type="transmembrane region" description="Helical" evidence="8">
    <location>
        <begin position="231"/>
        <end position="254"/>
    </location>
</feature>
<proteinExistence type="inferred from homology"/>
<evidence type="ECO:0000313" key="10">
    <source>
        <dbReference type="EMBL" id="GLK85063.1"/>
    </source>
</evidence>
<feature type="transmembrane region" description="Helical" evidence="8">
    <location>
        <begin position="284"/>
        <end position="304"/>
    </location>
</feature>
<evidence type="ECO:0000256" key="3">
    <source>
        <dbReference type="ARBA" id="ARBA00022448"/>
    </source>
</evidence>
<dbReference type="Gene3D" id="1.10.3720.10">
    <property type="entry name" value="MetI-like"/>
    <property type="match status" value="1"/>
</dbReference>
<comment type="caution">
    <text evidence="10">The sequence shown here is derived from an EMBL/GenBank/DDBJ whole genome shotgun (WGS) entry which is preliminary data.</text>
</comment>
<evidence type="ECO:0000256" key="8">
    <source>
        <dbReference type="RuleBase" id="RU363032"/>
    </source>
</evidence>
<evidence type="ECO:0000259" key="9">
    <source>
        <dbReference type="PROSITE" id="PS50928"/>
    </source>
</evidence>
<dbReference type="InterPro" id="IPR035906">
    <property type="entry name" value="MetI-like_sf"/>
</dbReference>
<name>A0A9W6NBT5_9HYPH</name>
<dbReference type="GO" id="GO:0055085">
    <property type="term" value="P:transmembrane transport"/>
    <property type="evidence" value="ECO:0007669"/>
    <property type="project" value="InterPro"/>
</dbReference>
<evidence type="ECO:0000256" key="2">
    <source>
        <dbReference type="ARBA" id="ARBA00007069"/>
    </source>
</evidence>
<dbReference type="PANTHER" id="PTHR42929:SF5">
    <property type="entry name" value="ABC TRANSPORTER PERMEASE PROTEIN"/>
    <property type="match status" value="1"/>
</dbReference>
<feature type="transmembrane region" description="Helical" evidence="8">
    <location>
        <begin position="202"/>
        <end position="219"/>
    </location>
</feature>
<dbReference type="EMBL" id="BSFM01000014">
    <property type="protein sequence ID" value="GLK85063.1"/>
    <property type="molecule type" value="Genomic_DNA"/>
</dbReference>
<evidence type="ECO:0000256" key="4">
    <source>
        <dbReference type="ARBA" id="ARBA00022475"/>
    </source>
</evidence>
<feature type="transmembrane region" description="Helical" evidence="8">
    <location>
        <begin position="27"/>
        <end position="51"/>
    </location>
</feature>
<keyword evidence="4" id="KW-1003">Cell membrane</keyword>
<accession>A0A9W6NBT5</accession>
<keyword evidence="5 8" id="KW-0812">Transmembrane</keyword>
<feature type="domain" description="ABC transmembrane type-1" evidence="9">
    <location>
        <begin position="196"/>
        <end position="402"/>
    </location>
</feature>
<dbReference type="GO" id="GO:0005886">
    <property type="term" value="C:plasma membrane"/>
    <property type="evidence" value="ECO:0007669"/>
    <property type="project" value="UniProtKB-SubCell"/>
</dbReference>
<dbReference type="InterPro" id="IPR000515">
    <property type="entry name" value="MetI-like"/>
</dbReference>
<evidence type="ECO:0000256" key="1">
    <source>
        <dbReference type="ARBA" id="ARBA00004651"/>
    </source>
</evidence>
<dbReference type="RefSeq" id="WP_213365201.1">
    <property type="nucleotide sequence ID" value="NZ_BSFM01000014.1"/>
</dbReference>
<comment type="subcellular location">
    <subcellularLocation>
        <location evidence="1 8">Cell membrane</location>
        <topology evidence="1 8">Multi-pass membrane protein</topology>
    </subcellularLocation>
</comment>
<feature type="transmembrane region" description="Helical" evidence="8">
    <location>
        <begin position="337"/>
        <end position="359"/>
    </location>
</feature>
<dbReference type="Pfam" id="PF00528">
    <property type="entry name" value="BPD_transp_1"/>
    <property type="match status" value="1"/>
</dbReference>
<dbReference type="CDD" id="cd06261">
    <property type="entry name" value="TM_PBP2"/>
    <property type="match status" value="1"/>
</dbReference>
<dbReference type="PROSITE" id="PS50928">
    <property type="entry name" value="ABC_TM1"/>
    <property type="match status" value="1"/>
</dbReference>
<feature type="transmembrane region" description="Helical" evidence="8">
    <location>
        <begin position="379"/>
        <end position="402"/>
    </location>
</feature>
<evidence type="ECO:0000256" key="6">
    <source>
        <dbReference type="ARBA" id="ARBA00022989"/>
    </source>
</evidence>
<keyword evidence="11" id="KW-1185">Reference proteome</keyword>
<evidence type="ECO:0000256" key="5">
    <source>
        <dbReference type="ARBA" id="ARBA00022692"/>
    </source>
</evidence>
<dbReference type="AlphaFoldDB" id="A0A9W6NBT5"/>
<evidence type="ECO:0000313" key="11">
    <source>
        <dbReference type="Proteomes" id="UP001143330"/>
    </source>
</evidence>
<gene>
    <name evidence="10" type="ORF">GCM10017653_31330</name>
</gene>
<evidence type="ECO:0000256" key="7">
    <source>
        <dbReference type="ARBA" id="ARBA00023136"/>
    </source>
</evidence>
<keyword evidence="3 8" id="KW-0813">Transport</keyword>
<reference evidence="10" key="2">
    <citation type="submission" date="2023-01" db="EMBL/GenBank/DDBJ databases">
        <authorList>
            <person name="Sun Q."/>
            <person name="Evtushenko L."/>
        </authorList>
    </citation>
    <scope>NUCLEOTIDE SEQUENCE</scope>
    <source>
        <strain evidence="10">VKM B-2789</strain>
    </source>
</reference>